<protein>
    <recommendedName>
        <fullName evidence="5">V-type proton ATPase subunit H</fullName>
    </recommendedName>
</protein>
<dbReference type="EMBL" id="LUGH01000603">
    <property type="protein sequence ID" value="OBZ83795.1"/>
    <property type="molecule type" value="Genomic_DNA"/>
</dbReference>
<evidence type="ECO:0000313" key="7">
    <source>
        <dbReference type="EMBL" id="OBZ83795.1"/>
    </source>
</evidence>
<keyword evidence="2 5" id="KW-0813">Transport</keyword>
<comment type="function">
    <text evidence="5">Subunit of the V1 complex of vacuolar(H+)-ATPase (V-ATPase), a multisubunit enzyme composed of a peripheral complex (V1) that hydrolyzes ATP and a membrane integral complex (V0) that translocates protons. V-ATPase is responsible for acidifying and maintaining the pH of intracellular compartments.</text>
</comment>
<comment type="subunit">
    <text evidence="5">V-ATPase is a heteromultimeric enzyme made up of two complexes: the ATP-hydrolytic V1 complex and the proton translocation V0 complex.</text>
</comment>
<evidence type="ECO:0000256" key="4">
    <source>
        <dbReference type="ARBA" id="ARBA00023065"/>
    </source>
</evidence>
<keyword evidence="4 5" id="KW-0406">Ion transport</keyword>
<reference evidence="7 8" key="1">
    <citation type="submission" date="2016-03" db="EMBL/GenBank/DDBJ databases">
        <title>Choanephora cucurbitarum.</title>
        <authorList>
            <person name="Min B."/>
            <person name="Park H."/>
            <person name="Park J.-H."/>
            <person name="Shin H.-D."/>
            <person name="Choi I.-G."/>
        </authorList>
    </citation>
    <scope>NUCLEOTIDE SEQUENCE [LARGE SCALE GENOMIC DNA]</scope>
    <source>
        <strain evidence="7 8">KUS-F28377</strain>
    </source>
</reference>
<dbReference type="PANTHER" id="PTHR10698">
    <property type="entry name" value="V-TYPE PROTON ATPASE SUBUNIT H"/>
    <property type="match status" value="1"/>
</dbReference>
<accession>A0A1C7N3S4</accession>
<evidence type="ECO:0000259" key="6">
    <source>
        <dbReference type="Pfam" id="PF11698"/>
    </source>
</evidence>
<dbReference type="GO" id="GO:0000221">
    <property type="term" value="C:vacuolar proton-transporting V-type ATPase, V1 domain"/>
    <property type="evidence" value="ECO:0007669"/>
    <property type="project" value="UniProtKB-UniRule"/>
</dbReference>
<dbReference type="InterPro" id="IPR016024">
    <property type="entry name" value="ARM-type_fold"/>
</dbReference>
<gene>
    <name evidence="7" type="primary">VATH_0</name>
    <name evidence="7" type="ORF">A0J61_08158</name>
</gene>
<name>A0A1C7N3S4_9FUNG</name>
<evidence type="ECO:0000256" key="5">
    <source>
        <dbReference type="PIRNR" id="PIRNR032184"/>
    </source>
</evidence>
<dbReference type="FunCoup" id="A0A1C7N3S4">
    <property type="interactions" value="560"/>
</dbReference>
<evidence type="ECO:0000256" key="1">
    <source>
        <dbReference type="ARBA" id="ARBA00008613"/>
    </source>
</evidence>
<dbReference type="STRING" id="101091.A0A1C7N3S4"/>
<dbReference type="InterPro" id="IPR038497">
    <property type="entry name" value="ATPase_V1-cplx_hsu_C_sf"/>
</dbReference>
<comment type="caution">
    <text evidence="7">The sequence shown here is derived from an EMBL/GenBank/DDBJ whole genome shotgun (WGS) entry which is preliminary data.</text>
</comment>
<dbReference type="PANTHER" id="PTHR10698:SF0">
    <property type="entry name" value="V-TYPE PROTON ATPASE SUBUNIT H"/>
    <property type="match status" value="1"/>
</dbReference>
<keyword evidence="3 5" id="KW-0375">Hydrogen ion transport</keyword>
<dbReference type="Gene3D" id="1.25.10.10">
    <property type="entry name" value="Leucine-rich Repeat Variant"/>
    <property type="match status" value="1"/>
</dbReference>
<keyword evidence="8" id="KW-1185">Reference proteome</keyword>
<dbReference type="AlphaFoldDB" id="A0A1C7N3S4"/>
<organism evidence="7 8">
    <name type="scientific">Choanephora cucurbitarum</name>
    <dbReference type="NCBI Taxonomy" id="101091"/>
    <lineage>
        <taxon>Eukaryota</taxon>
        <taxon>Fungi</taxon>
        <taxon>Fungi incertae sedis</taxon>
        <taxon>Mucoromycota</taxon>
        <taxon>Mucoromycotina</taxon>
        <taxon>Mucoromycetes</taxon>
        <taxon>Mucorales</taxon>
        <taxon>Mucorineae</taxon>
        <taxon>Choanephoraceae</taxon>
        <taxon>Choanephoroideae</taxon>
        <taxon>Choanephora</taxon>
    </lineage>
</organism>
<proteinExistence type="inferred from homology"/>
<evidence type="ECO:0000313" key="8">
    <source>
        <dbReference type="Proteomes" id="UP000093000"/>
    </source>
</evidence>
<comment type="similarity">
    <text evidence="1 5">Belongs to the V-ATPase H subunit family.</text>
</comment>
<dbReference type="GO" id="GO:0000329">
    <property type="term" value="C:fungal-type vacuole membrane"/>
    <property type="evidence" value="ECO:0007669"/>
    <property type="project" value="TreeGrafter"/>
</dbReference>
<dbReference type="Proteomes" id="UP000093000">
    <property type="component" value="Unassembled WGS sequence"/>
</dbReference>
<dbReference type="Pfam" id="PF03224">
    <property type="entry name" value="V-ATPase_H_N"/>
    <property type="match status" value="1"/>
</dbReference>
<sequence>MLSAVEHSDTYVQLQTSAVSDAQLLAQNELIEEIRTTIISHPYLDDKLKALKETMVPWSEYEKIGLITADEVAMIEHVENKTAEELVPIMAEHGLYYAALYLDLMHKLARVDTLQKVLVLIHDMLDEHEERIELFHQAGSKVTDFPFGPFHKALRIGDEFIGIQSSKILTLLICSTSQRDIDIYEFFRWITFQLQSPHQHIIDLNIQILDALFHIPEYREAFWKTTHAIDSLVNTLRKTQEKNAGPQKIYEIMFALWLLTFNKTIAENLDRKCRIIPTLVSLAKFAVKEKVVRVVIATFKNLIEKAPAENIPAMLVAKLLPLCEHLGTRKWNDQEITEDIVFVQEELQKNFQSLTTFEVYASELETGMLQWSPSHSSENFWKQNAHKLNDNDQLLLKQLSRLLSSSTDPVVLAVACHDIGQYVKYSTSDGKKYLQALGAKQRIMELMTHQDPNVRYQALCATQKYFAMTS</sequence>
<dbReference type="InParanoid" id="A0A1C7N3S4"/>
<dbReference type="InterPro" id="IPR004908">
    <property type="entry name" value="ATPase_V1-cplx_hsu"/>
</dbReference>
<feature type="domain" description="ATPase V1 complex subunit H C-terminal" evidence="6">
    <location>
        <begin position="354"/>
        <end position="466"/>
    </location>
</feature>
<dbReference type="InterPro" id="IPR011989">
    <property type="entry name" value="ARM-like"/>
</dbReference>
<dbReference type="GO" id="GO:0046961">
    <property type="term" value="F:proton-transporting ATPase activity, rotational mechanism"/>
    <property type="evidence" value="ECO:0007669"/>
    <property type="project" value="UniProtKB-UniRule"/>
</dbReference>
<dbReference type="SUPFAM" id="SSF48371">
    <property type="entry name" value="ARM repeat"/>
    <property type="match status" value="1"/>
</dbReference>
<dbReference type="PIRSF" id="PIRSF032184">
    <property type="entry name" value="ATPase_V1_H"/>
    <property type="match status" value="1"/>
</dbReference>
<dbReference type="OrthoDB" id="10263554at2759"/>
<dbReference type="Gene3D" id="1.25.40.150">
    <property type="entry name" value="V-type ATPase, subunit H, C-terminal domain"/>
    <property type="match status" value="1"/>
</dbReference>
<evidence type="ECO:0000256" key="2">
    <source>
        <dbReference type="ARBA" id="ARBA00022448"/>
    </source>
</evidence>
<dbReference type="InterPro" id="IPR011987">
    <property type="entry name" value="ATPase_V1-cplx_hsu_C"/>
</dbReference>
<dbReference type="Pfam" id="PF11698">
    <property type="entry name" value="V-ATPase_H_C"/>
    <property type="match status" value="1"/>
</dbReference>
<evidence type="ECO:0000256" key="3">
    <source>
        <dbReference type="ARBA" id="ARBA00022781"/>
    </source>
</evidence>